<feature type="coiled-coil region" evidence="1">
    <location>
        <begin position="8"/>
        <end position="35"/>
    </location>
</feature>
<protein>
    <submittedName>
        <fullName evidence="2">Uncharacterized protein</fullName>
    </submittedName>
</protein>
<gene>
    <name evidence="2" type="ORF">CR513_21227</name>
</gene>
<organism evidence="2 3">
    <name type="scientific">Mucuna pruriens</name>
    <name type="common">Velvet bean</name>
    <name type="synonym">Dolichos pruriens</name>
    <dbReference type="NCBI Taxonomy" id="157652"/>
    <lineage>
        <taxon>Eukaryota</taxon>
        <taxon>Viridiplantae</taxon>
        <taxon>Streptophyta</taxon>
        <taxon>Embryophyta</taxon>
        <taxon>Tracheophyta</taxon>
        <taxon>Spermatophyta</taxon>
        <taxon>Magnoliopsida</taxon>
        <taxon>eudicotyledons</taxon>
        <taxon>Gunneridae</taxon>
        <taxon>Pentapetalae</taxon>
        <taxon>rosids</taxon>
        <taxon>fabids</taxon>
        <taxon>Fabales</taxon>
        <taxon>Fabaceae</taxon>
        <taxon>Papilionoideae</taxon>
        <taxon>50 kb inversion clade</taxon>
        <taxon>NPAAA clade</taxon>
        <taxon>indigoferoid/millettioid clade</taxon>
        <taxon>Phaseoleae</taxon>
        <taxon>Mucuna</taxon>
    </lineage>
</organism>
<keyword evidence="3" id="KW-1185">Reference proteome</keyword>
<evidence type="ECO:0000313" key="3">
    <source>
        <dbReference type="Proteomes" id="UP000257109"/>
    </source>
</evidence>
<reference evidence="2" key="1">
    <citation type="submission" date="2018-05" db="EMBL/GenBank/DDBJ databases">
        <title>Draft genome of Mucuna pruriens seed.</title>
        <authorList>
            <person name="Nnadi N.E."/>
            <person name="Vos R."/>
            <person name="Hasami M.H."/>
            <person name="Devisetty U.K."/>
            <person name="Aguiy J.C."/>
        </authorList>
    </citation>
    <scope>NUCLEOTIDE SEQUENCE [LARGE SCALE GENOMIC DNA]</scope>
    <source>
        <strain evidence="2">JCA_2017</strain>
    </source>
</reference>
<keyword evidence="1" id="KW-0175">Coiled coil</keyword>
<evidence type="ECO:0000256" key="1">
    <source>
        <dbReference type="SAM" id="Coils"/>
    </source>
</evidence>
<accession>A0A371H027</accession>
<dbReference type="OrthoDB" id="1459749at2759"/>
<sequence length="137" mass="16167">MCFRRAERDQVTLEKEQLKEALSALKEREVEREAQFLHLQEKICLLEKEMVKAKSIKEHLVNQRQRSILELAKVQAKAESDETYYQATIKELRKTPFWKDRYIKLAWVANQALVDIPRSLRAAKGMIDPTRTPREIS</sequence>
<proteinExistence type="predicted"/>
<dbReference type="EMBL" id="QJKJ01003956">
    <property type="protein sequence ID" value="RDX96154.1"/>
    <property type="molecule type" value="Genomic_DNA"/>
</dbReference>
<dbReference type="Proteomes" id="UP000257109">
    <property type="component" value="Unassembled WGS sequence"/>
</dbReference>
<dbReference type="AlphaFoldDB" id="A0A371H027"/>
<name>A0A371H027_MUCPR</name>
<evidence type="ECO:0000313" key="2">
    <source>
        <dbReference type="EMBL" id="RDX96154.1"/>
    </source>
</evidence>
<comment type="caution">
    <text evidence="2">The sequence shown here is derived from an EMBL/GenBank/DDBJ whole genome shotgun (WGS) entry which is preliminary data.</text>
</comment>
<feature type="non-terminal residue" evidence="2">
    <location>
        <position position="1"/>
    </location>
</feature>